<proteinExistence type="predicted"/>
<accession>L8JWJ4</accession>
<dbReference type="GO" id="GO:0016020">
    <property type="term" value="C:membrane"/>
    <property type="evidence" value="ECO:0007669"/>
    <property type="project" value="InterPro"/>
</dbReference>
<dbReference type="EMBL" id="AMZN01000008">
    <property type="protein sequence ID" value="ELR73155.1"/>
    <property type="molecule type" value="Genomic_DNA"/>
</dbReference>
<protein>
    <submittedName>
        <fullName evidence="2">PKD domain containing protein</fullName>
    </submittedName>
</protein>
<keyword evidence="3" id="KW-1185">Reference proteome</keyword>
<dbReference type="PATRIC" id="fig|1237149.3.peg.721"/>
<comment type="caution">
    <text evidence="2">The sequence shown here is derived from an EMBL/GenBank/DDBJ whole genome shotgun (WGS) entry which is preliminary data.</text>
</comment>
<organism evidence="2 3">
    <name type="scientific">Fulvivirga imtechensis AK7</name>
    <dbReference type="NCBI Taxonomy" id="1237149"/>
    <lineage>
        <taxon>Bacteria</taxon>
        <taxon>Pseudomonadati</taxon>
        <taxon>Bacteroidota</taxon>
        <taxon>Cytophagia</taxon>
        <taxon>Cytophagales</taxon>
        <taxon>Fulvivirgaceae</taxon>
        <taxon>Fulvivirga</taxon>
    </lineage>
</organism>
<dbReference type="STRING" id="1237149.C900_05204"/>
<dbReference type="Proteomes" id="UP000011135">
    <property type="component" value="Unassembled WGS sequence"/>
</dbReference>
<dbReference type="InterPro" id="IPR013783">
    <property type="entry name" value="Ig-like_fold"/>
</dbReference>
<evidence type="ECO:0000313" key="2">
    <source>
        <dbReference type="EMBL" id="ELR73155.1"/>
    </source>
</evidence>
<dbReference type="NCBIfam" id="TIGR04183">
    <property type="entry name" value="Por_Secre_tail"/>
    <property type="match status" value="1"/>
</dbReference>
<dbReference type="InterPro" id="IPR026444">
    <property type="entry name" value="Secre_tail"/>
</dbReference>
<dbReference type="Gene3D" id="2.60.40.10">
    <property type="entry name" value="Immunoglobulins"/>
    <property type="match status" value="1"/>
</dbReference>
<evidence type="ECO:0000313" key="3">
    <source>
        <dbReference type="Proteomes" id="UP000011135"/>
    </source>
</evidence>
<dbReference type="SUPFAM" id="SSF49313">
    <property type="entry name" value="Cadherin-like"/>
    <property type="match status" value="1"/>
</dbReference>
<gene>
    <name evidence="2" type="ORF">C900_05204</name>
</gene>
<dbReference type="AlphaFoldDB" id="L8JWJ4"/>
<feature type="compositionally biased region" description="Gly residues" evidence="1">
    <location>
        <begin position="489"/>
        <end position="517"/>
    </location>
</feature>
<dbReference type="GO" id="GO:0005509">
    <property type="term" value="F:calcium ion binding"/>
    <property type="evidence" value="ECO:0007669"/>
    <property type="project" value="InterPro"/>
</dbReference>
<feature type="region of interest" description="Disordered" evidence="1">
    <location>
        <begin position="487"/>
        <end position="521"/>
    </location>
</feature>
<reference evidence="2 3" key="1">
    <citation type="submission" date="2012-12" db="EMBL/GenBank/DDBJ databases">
        <title>Genome assembly of Fulvivirga imtechensis AK7.</title>
        <authorList>
            <person name="Nupur N."/>
            <person name="Khatri I."/>
            <person name="Kumar R."/>
            <person name="Subramanian S."/>
            <person name="Pinnaka A."/>
        </authorList>
    </citation>
    <scope>NUCLEOTIDE SEQUENCE [LARGE SCALE GENOMIC DNA]</scope>
    <source>
        <strain evidence="2 3">AK7</strain>
    </source>
</reference>
<name>L8JWJ4_9BACT</name>
<evidence type="ECO:0000256" key="1">
    <source>
        <dbReference type="SAM" id="MobiDB-lite"/>
    </source>
</evidence>
<sequence>MQPVTWLQPGVYAVYWKSCCRSVGSNFSNNPNGLFAAVSYNPDIPSSSPQFYDIPVFNFVEGEPITYNINMEDPDGHKQDYTLEIPYGLSADVYDQMIETGFQLTSNGTITWADPLVGKWLVNVRLREQIDGYYTGAYIEREFIIDVVSSGDNSAPAFHHLHSKAVRAGETLTFEVEASDSEGQNVIMTAYGSPFDKGAVFNQTVYGSMATGSFTWSPTENETGTYQVQFAATDDHSTPLSSQVNISITVAECTEYSVGYDIVARPCEGSDNGQVRLSANGGIAPLSYSLDGGSTFQALPEFGSLGPGSYSAIVMDAINCVSAPIDIFLEEIPLPQLSLVLPSDICENAVALELTGGSPTGGMYSGAGVENGYFYPEQAGLGVHTLFYSYTDTNGCSNTISRTITVNEAPVADTGSDAVVYPGKGVNSCTTLTGGSTGGVAPFTYTWSTGESSQTIEVCPIDTTTYTLVVSDINGCHSSDDIVVYTDGGSPGNGNGNGNSNGNGNGNGKGKGNGKGQGTNAKSMVAHGFEDETTIAGVMIYPNPMTEASPLTVAFKEADEVTVDIIALSGRIIKQLYQGPTRANQVFSFDVDNKHGDIYVCRITTTNEVYSFKVIVR</sequence>
<dbReference type="eggNOG" id="COG3291">
    <property type="taxonomic scope" value="Bacteria"/>
</dbReference>
<dbReference type="InterPro" id="IPR015919">
    <property type="entry name" value="Cadherin-like_sf"/>
</dbReference>
<dbReference type="Pfam" id="PF17963">
    <property type="entry name" value="Big_9"/>
    <property type="match status" value="1"/>
</dbReference>